<dbReference type="AlphaFoldDB" id="A0A4R4VKS6"/>
<dbReference type="PANTHER" id="PTHR21327">
    <property type="entry name" value="GTP CYCLOHYDROLASE II-RELATED"/>
    <property type="match status" value="1"/>
</dbReference>
<evidence type="ECO:0000313" key="7">
    <source>
        <dbReference type="Proteomes" id="UP000295674"/>
    </source>
</evidence>
<comment type="pathway">
    <text evidence="2">Cofactor biosynthesis; riboflavin biosynthesis; 2-hydroxy-3-oxobutyl phosphate from D-ribulose 5-phosphate: step 1/1.</text>
</comment>
<dbReference type="GO" id="GO:0046872">
    <property type="term" value="F:metal ion binding"/>
    <property type="evidence" value="ECO:0007669"/>
    <property type="project" value="UniProtKB-KW"/>
</dbReference>
<evidence type="ECO:0000256" key="4">
    <source>
        <dbReference type="ARBA" id="ARBA00022619"/>
    </source>
</evidence>
<dbReference type="InterPro" id="IPR036144">
    <property type="entry name" value="RibA-like_sf"/>
</dbReference>
<dbReference type="PANTHER" id="PTHR21327:SF18">
    <property type="entry name" value="3,4-DIHYDROXY-2-BUTANONE 4-PHOSPHATE SYNTHASE"/>
    <property type="match status" value="1"/>
</dbReference>
<comment type="function">
    <text evidence="1">Catalyzes the conversion of D-ribulose 5-phosphate to formate and 3,4-dihydroxy-2-butanone 4-phosphate.</text>
</comment>
<name>A0A4R4VKS6_9PSEU</name>
<dbReference type="Gene3D" id="3.90.870.10">
    <property type="entry name" value="DHBP synthase"/>
    <property type="match status" value="1"/>
</dbReference>
<organism evidence="6 7">
    <name type="scientific">Saccharopolyspora terrae</name>
    <dbReference type="NCBI Taxonomy" id="2530384"/>
    <lineage>
        <taxon>Bacteria</taxon>
        <taxon>Bacillati</taxon>
        <taxon>Actinomycetota</taxon>
        <taxon>Actinomycetes</taxon>
        <taxon>Pseudonocardiales</taxon>
        <taxon>Pseudonocardiaceae</taxon>
        <taxon>Saccharopolyspora</taxon>
    </lineage>
</organism>
<evidence type="ECO:0000256" key="3">
    <source>
        <dbReference type="ARBA" id="ARBA00012153"/>
    </source>
</evidence>
<evidence type="ECO:0000313" key="6">
    <source>
        <dbReference type="EMBL" id="TDD06358.1"/>
    </source>
</evidence>
<accession>A0A4R4VKS6</accession>
<sequence>MNGTDEIFATGENSQLEGALFSAGPHQTDAVDDAVSALRAGRPVVLVDDTGQHSCGELVFAASLATTSLVSFAVRHTSGLLQVALARHDADRLELPPISRDRSTPNTPEYGVAVDTAESTGTGISAADRARTIALLGDPTTTAQQFARPGHVLTYRAHDAGVLGRLDAGEAALDLVRLAGAGTGAARACLVSDADTTTIQRLPEARAWAHRHDLPAVTASAVLAHRLARGDRRASAFQLTIRGRTFDVVRWRDGPAEITALALGGDVTTEPPIIHDECLQCLFDPDACRCRAELAASLHSIADRGHGLVLYRHRIALPDTTTGSPLAERLVP</sequence>
<keyword evidence="4" id="KW-0686">Riboflavin biosynthesis</keyword>
<comment type="caution">
    <text evidence="6">The sequence shown here is derived from an EMBL/GenBank/DDBJ whole genome shotgun (WGS) entry which is preliminary data.</text>
</comment>
<dbReference type="Proteomes" id="UP000295674">
    <property type="component" value="Unassembled WGS sequence"/>
</dbReference>
<dbReference type="GO" id="GO:0003935">
    <property type="term" value="F:GTP cyclohydrolase II activity"/>
    <property type="evidence" value="ECO:0007669"/>
    <property type="project" value="TreeGrafter"/>
</dbReference>
<dbReference type="InterPro" id="IPR017945">
    <property type="entry name" value="DHBP_synth_RibB-like_a/b_dom"/>
</dbReference>
<protein>
    <recommendedName>
        <fullName evidence="3">3,4-dihydroxy-2-butanone-4-phosphate synthase</fullName>
        <ecNumber evidence="3">4.1.99.12</ecNumber>
    </recommendedName>
</protein>
<dbReference type="GO" id="GO:0008686">
    <property type="term" value="F:3,4-dihydroxy-2-butanone-4-phosphate synthase activity"/>
    <property type="evidence" value="ECO:0007669"/>
    <property type="project" value="UniProtKB-EC"/>
</dbReference>
<reference evidence="6 7" key="1">
    <citation type="submission" date="2019-03" db="EMBL/GenBank/DDBJ databases">
        <title>Draft genome sequences of novel Actinobacteria.</title>
        <authorList>
            <person name="Sahin N."/>
            <person name="Ay H."/>
            <person name="Saygin H."/>
        </authorList>
    </citation>
    <scope>NUCLEOTIDE SEQUENCE [LARGE SCALE GENOMIC DNA]</scope>
    <source>
        <strain evidence="6 7">16K309</strain>
    </source>
</reference>
<gene>
    <name evidence="6" type="ORF">E1181_12725</name>
</gene>
<dbReference type="GO" id="GO:0009231">
    <property type="term" value="P:riboflavin biosynthetic process"/>
    <property type="evidence" value="ECO:0007669"/>
    <property type="project" value="UniProtKB-UniPathway"/>
</dbReference>
<dbReference type="UniPathway" id="UPA00275">
    <property type="reaction ID" value="UER00399"/>
</dbReference>
<dbReference type="SUPFAM" id="SSF55821">
    <property type="entry name" value="YrdC/RibB"/>
    <property type="match status" value="1"/>
</dbReference>
<keyword evidence="7" id="KW-1185">Reference proteome</keyword>
<dbReference type="Gene3D" id="3.40.50.10990">
    <property type="entry name" value="GTP cyclohydrolase II"/>
    <property type="match status" value="1"/>
</dbReference>
<evidence type="ECO:0000256" key="5">
    <source>
        <dbReference type="ARBA" id="ARBA00022723"/>
    </source>
</evidence>
<dbReference type="EC" id="4.1.99.12" evidence="3"/>
<dbReference type="SUPFAM" id="SSF142695">
    <property type="entry name" value="RibA-like"/>
    <property type="match status" value="1"/>
</dbReference>
<evidence type="ECO:0000256" key="1">
    <source>
        <dbReference type="ARBA" id="ARBA00002284"/>
    </source>
</evidence>
<dbReference type="EMBL" id="SMKS01000017">
    <property type="protein sequence ID" value="TDD06358.1"/>
    <property type="molecule type" value="Genomic_DNA"/>
</dbReference>
<evidence type="ECO:0000256" key="2">
    <source>
        <dbReference type="ARBA" id="ARBA00004904"/>
    </source>
</evidence>
<dbReference type="InterPro" id="IPR000422">
    <property type="entry name" value="DHBP_synthase_RibB"/>
</dbReference>
<dbReference type="GO" id="GO:0005829">
    <property type="term" value="C:cytosol"/>
    <property type="evidence" value="ECO:0007669"/>
    <property type="project" value="TreeGrafter"/>
</dbReference>
<dbReference type="OrthoDB" id="3627010at2"/>
<proteinExistence type="predicted"/>
<dbReference type="Pfam" id="PF00926">
    <property type="entry name" value="DHBP_synthase"/>
    <property type="match status" value="1"/>
</dbReference>
<keyword evidence="5" id="KW-0479">Metal-binding</keyword>